<evidence type="ECO:0000313" key="2">
    <source>
        <dbReference type="EMBL" id="EFO97617.1"/>
    </source>
</evidence>
<feature type="region of interest" description="Disordered" evidence="1">
    <location>
        <begin position="1"/>
        <end position="23"/>
    </location>
</feature>
<dbReference type="AlphaFoldDB" id="E3NH69"/>
<feature type="compositionally biased region" description="Basic and acidic residues" evidence="1">
    <location>
        <begin position="1"/>
        <end position="17"/>
    </location>
</feature>
<proteinExistence type="predicted"/>
<reference evidence="2" key="1">
    <citation type="submission" date="2007-07" db="EMBL/GenBank/DDBJ databases">
        <title>PCAP assembly of the Caenorhabditis remanei genome.</title>
        <authorList>
            <consortium name="The Caenorhabditis remanei Sequencing Consortium"/>
            <person name="Wilson R.K."/>
        </authorList>
    </citation>
    <scope>NUCLEOTIDE SEQUENCE [LARGE SCALE GENOMIC DNA]</scope>
    <source>
        <strain evidence="2">PB4641</strain>
    </source>
</reference>
<accession>E3NH69</accession>
<protein>
    <submittedName>
        <fullName evidence="2">Uncharacterized protein</fullName>
    </submittedName>
</protein>
<dbReference type="Proteomes" id="UP000008281">
    <property type="component" value="Unassembled WGS sequence"/>
</dbReference>
<gene>
    <name evidence="2" type="ORF">CRE_13757</name>
</gene>
<name>E3NH69_CAERE</name>
<sequence>MNSSDEKPQLYDPRPRSEIMSSNNYEVPQIVKPAVAVSPLRDPLMKQRDATRFPIESSQAADPNLIDSASIITTDGFISANRGNLIISKILKVDPAVVNAQQKALLLKQKTPDGIRSIRKALMPQYIDPRLPQLSTHCLISPQLAQGKILAENQTNETKIRFSRNEPMLYDQSTTGHRELMDKLKAPEAKISLVPTPVTHDPRLHCSFHTNDSSRIQDPVQLRHYVEHTSHEVTPIRG</sequence>
<evidence type="ECO:0000256" key="1">
    <source>
        <dbReference type="SAM" id="MobiDB-lite"/>
    </source>
</evidence>
<dbReference type="InParanoid" id="E3NH69"/>
<dbReference type="EMBL" id="DS268668">
    <property type="protein sequence ID" value="EFO97617.1"/>
    <property type="molecule type" value="Genomic_DNA"/>
</dbReference>
<keyword evidence="3" id="KW-1185">Reference proteome</keyword>
<organism evidence="3">
    <name type="scientific">Caenorhabditis remanei</name>
    <name type="common">Caenorhabditis vulgaris</name>
    <dbReference type="NCBI Taxonomy" id="31234"/>
    <lineage>
        <taxon>Eukaryota</taxon>
        <taxon>Metazoa</taxon>
        <taxon>Ecdysozoa</taxon>
        <taxon>Nematoda</taxon>
        <taxon>Chromadorea</taxon>
        <taxon>Rhabditida</taxon>
        <taxon>Rhabditina</taxon>
        <taxon>Rhabditomorpha</taxon>
        <taxon>Rhabditoidea</taxon>
        <taxon>Rhabditidae</taxon>
        <taxon>Peloderinae</taxon>
        <taxon>Caenorhabditis</taxon>
    </lineage>
</organism>
<evidence type="ECO:0000313" key="3">
    <source>
        <dbReference type="Proteomes" id="UP000008281"/>
    </source>
</evidence>
<dbReference type="HOGENOM" id="CLU_1230932_0_0_1"/>